<evidence type="ECO:0000313" key="1">
    <source>
        <dbReference type="EMBL" id="QBZ62929.1"/>
    </source>
</evidence>
<dbReference type="EMBL" id="CP034208">
    <property type="protein sequence ID" value="QBZ62929.1"/>
    <property type="molecule type" value="Genomic_DNA"/>
</dbReference>
<reference evidence="1 2" key="1">
    <citation type="journal article" date="2019" name="Mol. Biol. Evol.">
        <title>Blast fungal genomes show frequent chromosomal changes, gene gains and losses, and effector gene turnover.</title>
        <authorList>
            <person name="Gomez Luciano L.B."/>
            <person name="Jason Tsai I."/>
            <person name="Chuma I."/>
            <person name="Tosa Y."/>
            <person name="Chen Y.H."/>
            <person name="Li J.Y."/>
            <person name="Li M.Y."/>
            <person name="Jade Lu M.Y."/>
            <person name="Nakayashiki H."/>
            <person name="Li W.H."/>
        </authorList>
    </citation>
    <scope>NUCLEOTIDE SEQUENCE [LARGE SCALE GENOMIC DNA]</scope>
    <source>
        <strain evidence="1">MZ5-1-6</strain>
    </source>
</reference>
<protein>
    <submittedName>
        <fullName evidence="1">Uncharacterized protein</fullName>
    </submittedName>
</protein>
<organism evidence="1 2">
    <name type="scientific">Pyricularia oryzae</name>
    <name type="common">Rice blast fungus</name>
    <name type="synonym">Magnaporthe oryzae</name>
    <dbReference type="NCBI Taxonomy" id="318829"/>
    <lineage>
        <taxon>Eukaryota</taxon>
        <taxon>Fungi</taxon>
        <taxon>Dikarya</taxon>
        <taxon>Ascomycota</taxon>
        <taxon>Pezizomycotina</taxon>
        <taxon>Sordariomycetes</taxon>
        <taxon>Sordariomycetidae</taxon>
        <taxon>Magnaporthales</taxon>
        <taxon>Pyriculariaceae</taxon>
        <taxon>Pyricularia</taxon>
    </lineage>
</organism>
<sequence>MADQLSEAEAANLARHSAEGQPFPRLRYPITTPLTSPWNLRITDVDYARLKIGHWNTDEVDDNWSIHTKTDDAGNLRSVHIVRSFRMEWYILNLSLGEDGGAVIDSITWDAEQHLALKGYPGASEQAKKEAVHFCRGYLKCRFEGLPIYGKEIYDYPGCYLRKEGNGNVDES</sequence>
<dbReference type="Proteomes" id="UP000294847">
    <property type="component" value="Chromosome 5"/>
</dbReference>
<dbReference type="AlphaFoldDB" id="A0A4P7NLL0"/>
<name>A0A4P7NLL0_PYROR</name>
<evidence type="ECO:0000313" key="2">
    <source>
        <dbReference type="Proteomes" id="UP000294847"/>
    </source>
</evidence>
<gene>
    <name evidence="1" type="ORF">PoMZ_11818</name>
</gene>
<proteinExistence type="predicted"/>
<accession>A0A4P7NLL0</accession>